<evidence type="ECO:0000313" key="10">
    <source>
        <dbReference type="EMBL" id="MFC6790926.1"/>
    </source>
</evidence>
<evidence type="ECO:0000256" key="6">
    <source>
        <dbReference type="ARBA" id="ARBA00022777"/>
    </source>
</evidence>
<dbReference type="PANTHER" id="PTHR43442:SF3">
    <property type="entry name" value="GLUCONOKINASE-RELATED"/>
    <property type="match status" value="1"/>
</dbReference>
<keyword evidence="5 9" id="KW-0547">Nucleotide-binding</keyword>
<dbReference type="RefSeq" id="WP_378971262.1">
    <property type="nucleotide sequence ID" value="NZ_JBHSWN010000001.1"/>
</dbReference>
<keyword evidence="6 9" id="KW-0418">Kinase</keyword>
<evidence type="ECO:0000256" key="4">
    <source>
        <dbReference type="ARBA" id="ARBA00022679"/>
    </source>
</evidence>
<keyword evidence="11" id="KW-1185">Reference proteome</keyword>
<dbReference type="SUPFAM" id="SSF52540">
    <property type="entry name" value="P-loop containing nucleoside triphosphate hydrolases"/>
    <property type="match status" value="1"/>
</dbReference>
<proteinExistence type="inferred from homology"/>
<dbReference type="InterPro" id="IPR027417">
    <property type="entry name" value="P-loop_NTPase"/>
</dbReference>
<reference evidence="11" key="1">
    <citation type="journal article" date="2019" name="Int. J. Syst. Evol. Microbiol.">
        <title>The Global Catalogue of Microorganisms (GCM) 10K type strain sequencing project: providing services to taxonomists for standard genome sequencing and annotation.</title>
        <authorList>
            <consortium name="The Broad Institute Genomics Platform"/>
            <consortium name="The Broad Institute Genome Sequencing Center for Infectious Disease"/>
            <person name="Wu L."/>
            <person name="Ma J."/>
        </authorList>
    </citation>
    <scope>NUCLEOTIDE SEQUENCE [LARGE SCALE GENOMIC DNA]</scope>
    <source>
        <strain evidence="11">CCUG 48316</strain>
    </source>
</reference>
<keyword evidence="7 9" id="KW-0067">ATP-binding</keyword>
<evidence type="ECO:0000256" key="9">
    <source>
        <dbReference type="RuleBase" id="RU363066"/>
    </source>
</evidence>
<protein>
    <recommendedName>
        <fullName evidence="3 9">Gluconokinase</fullName>
        <ecNumber evidence="3 9">2.7.1.12</ecNumber>
    </recommendedName>
</protein>
<organism evidence="10 11">
    <name type="scientific">Methylobacterium komagatae</name>
    <dbReference type="NCBI Taxonomy" id="374425"/>
    <lineage>
        <taxon>Bacteria</taxon>
        <taxon>Pseudomonadati</taxon>
        <taxon>Pseudomonadota</taxon>
        <taxon>Alphaproteobacteria</taxon>
        <taxon>Hyphomicrobiales</taxon>
        <taxon>Methylobacteriaceae</taxon>
        <taxon>Methylobacterium</taxon>
    </lineage>
</organism>
<dbReference type="NCBIfam" id="TIGR01313">
    <property type="entry name" value="therm_gnt_kin"/>
    <property type="match status" value="1"/>
</dbReference>
<comment type="caution">
    <text evidence="10">The sequence shown here is derived from an EMBL/GenBank/DDBJ whole genome shotgun (WGS) entry which is preliminary data.</text>
</comment>
<dbReference type="PANTHER" id="PTHR43442">
    <property type="entry name" value="GLUCONOKINASE-RELATED"/>
    <property type="match status" value="1"/>
</dbReference>
<evidence type="ECO:0000256" key="1">
    <source>
        <dbReference type="ARBA" id="ARBA00004761"/>
    </source>
</evidence>
<comment type="pathway">
    <text evidence="1">Carbohydrate acid metabolism.</text>
</comment>
<name>A0ABW2BLF4_9HYPH</name>
<comment type="catalytic activity">
    <reaction evidence="8 9">
        <text>D-gluconate + ATP = 6-phospho-D-gluconate + ADP + H(+)</text>
        <dbReference type="Rhea" id="RHEA:19433"/>
        <dbReference type="ChEBI" id="CHEBI:15378"/>
        <dbReference type="ChEBI" id="CHEBI:18391"/>
        <dbReference type="ChEBI" id="CHEBI:30616"/>
        <dbReference type="ChEBI" id="CHEBI:58759"/>
        <dbReference type="ChEBI" id="CHEBI:456216"/>
        <dbReference type="EC" id="2.7.1.12"/>
    </reaction>
</comment>
<accession>A0ABW2BLF4</accession>
<dbReference type="EMBL" id="JBHSWN010000001">
    <property type="protein sequence ID" value="MFC6790926.1"/>
    <property type="molecule type" value="Genomic_DNA"/>
</dbReference>
<dbReference type="InterPro" id="IPR006001">
    <property type="entry name" value="Therm_gnt_kin"/>
</dbReference>
<sequence>MVQPAAIVVVMGVSGSGKTTLGLALAERHGFHFLDADDFHPPENVAKMRVGIALDDADRAPWLARLAALLKDAAGRGEPTVLACSALKVSYRAILAAASPDMLFVLLQGDPAILAARLGARRGHYMPPSLLASQLATLEIPVPGQATLILDCQQPVTELCEAVVARLGLPVPGVEISPVQA</sequence>
<gene>
    <name evidence="10" type="ORF">ACFQE0_15675</name>
</gene>
<dbReference type="Proteomes" id="UP001596292">
    <property type="component" value="Unassembled WGS sequence"/>
</dbReference>
<evidence type="ECO:0000256" key="7">
    <source>
        <dbReference type="ARBA" id="ARBA00022840"/>
    </source>
</evidence>
<dbReference type="Pfam" id="PF13671">
    <property type="entry name" value="AAA_33"/>
    <property type="match status" value="1"/>
</dbReference>
<comment type="similarity">
    <text evidence="2 9">Belongs to the gluconokinase GntK/GntV family.</text>
</comment>
<dbReference type="Gene3D" id="3.40.50.300">
    <property type="entry name" value="P-loop containing nucleotide triphosphate hydrolases"/>
    <property type="match status" value="1"/>
</dbReference>
<keyword evidence="4 9" id="KW-0808">Transferase</keyword>
<evidence type="ECO:0000256" key="5">
    <source>
        <dbReference type="ARBA" id="ARBA00022741"/>
    </source>
</evidence>
<evidence type="ECO:0000313" key="11">
    <source>
        <dbReference type="Proteomes" id="UP001596292"/>
    </source>
</evidence>
<evidence type="ECO:0000256" key="2">
    <source>
        <dbReference type="ARBA" id="ARBA00008420"/>
    </source>
</evidence>
<evidence type="ECO:0000256" key="3">
    <source>
        <dbReference type="ARBA" id="ARBA00012054"/>
    </source>
</evidence>
<dbReference type="CDD" id="cd02021">
    <property type="entry name" value="GntK"/>
    <property type="match status" value="1"/>
</dbReference>
<evidence type="ECO:0000256" key="8">
    <source>
        <dbReference type="ARBA" id="ARBA00048090"/>
    </source>
</evidence>
<dbReference type="EC" id="2.7.1.12" evidence="3 9"/>